<proteinExistence type="inferred from homology"/>
<evidence type="ECO:0000256" key="2">
    <source>
        <dbReference type="ARBA" id="ARBA00022490"/>
    </source>
</evidence>
<dbReference type="OrthoDB" id="9808145at2"/>
<evidence type="ECO:0000256" key="3">
    <source>
        <dbReference type="ARBA" id="ARBA00022722"/>
    </source>
</evidence>
<name>A0A2D2B0L3_9CAUL</name>
<keyword evidence="8" id="KW-1185">Reference proteome</keyword>
<comment type="subcellular location">
    <subcellularLocation>
        <location evidence="6">Cytoplasm</location>
    </subcellularLocation>
</comment>
<dbReference type="InterPro" id="IPR003761">
    <property type="entry name" value="Exonuc_VII_S"/>
</dbReference>
<dbReference type="Pfam" id="PF02609">
    <property type="entry name" value="Exonuc_VII_S"/>
    <property type="match status" value="1"/>
</dbReference>
<evidence type="ECO:0000313" key="7">
    <source>
        <dbReference type="EMBL" id="ATQ43717.1"/>
    </source>
</evidence>
<keyword evidence="5 6" id="KW-0269">Exonuclease</keyword>
<evidence type="ECO:0000256" key="1">
    <source>
        <dbReference type="ARBA" id="ARBA00009998"/>
    </source>
</evidence>
<organism evidence="7 8">
    <name type="scientific">Caulobacter mirabilis</name>
    <dbReference type="NCBI Taxonomy" id="69666"/>
    <lineage>
        <taxon>Bacteria</taxon>
        <taxon>Pseudomonadati</taxon>
        <taxon>Pseudomonadota</taxon>
        <taxon>Alphaproteobacteria</taxon>
        <taxon>Caulobacterales</taxon>
        <taxon>Caulobacteraceae</taxon>
        <taxon>Caulobacter</taxon>
    </lineage>
</organism>
<gene>
    <name evidence="6" type="primary">xseB</name>
    <name evidence="7" type="ORF">CSW64_15610</name>
</gene>
<keyword evidence="2 6" id="KW-0963">Cytoplasm</keyword>
<evidence type="ECO:0000256" key="4">
    <source>
        <dbReference type="ARBA" id="ARBA00022801"/>
    </source>
</evidence>
<evidence type="ECO:0000256" key="5">
    <source>
        <dbReference type="ARBA" id="ARBA00022839"/>
    </source>
</evidence>
<dbReference type="SUPFAM" id="SSF116842">
    <property type="entry name" value="XseB-like"/>
    <property type="match status" value="1"/>
</dbReference>
<accession>A0A2D2B0L3</accession>
<dbReference type="AlphaFoldDB" id="A0A2D2B0L3"/>
<dbReference type="GO" id="GO:0008855">
    <property type="term" value="F:exodeoxyribonuclease VII activity"/>
    <property type="evidence" value="ECO:0007669"/>
    <property type="project" value="UniProtKB-UniRule"/>
</dbReference>
<keyword evidence="3 6" id="KW-0540">Nuclease</keyword>
<protein>
    <recommendedName>
        <fullName evidence="6">Exodeoxyribonuclease 7 small subunit</fullName>
        <ecNumber evidence="6">3.1.11.6</ecNumber>
    </recommendedName>
    <alternativeName>
        <fullName evidence="6">Exodeoxyribonuclease VII small subunit</fullName>
        <shortName evidence="6">Exonuclease VII small subunit</shortName>
    </alternativeName>
</protein>
<keyword evidence="4 6" id="KW-0378">Hydrolase</keyword>
<reference evidence="7 8" key="1">
    <citation type="submission" date="2017-10" db="EMBL/GenBank/DDBJ databases">
        <title>Genome sequence of Caulobacter mirabilis FWC38.</title>
        <authorList>
            <person name="Fiebig A."/>
            <person name="Crosson S."/>
        </authorList>
    </citation>
    <scope>NUCLEOTIDE SEQUENCE [LARGE SCALE GENOMIC DNA]</scope>
    <source>
        <strain evidence="7 8">FWC 38</strain>
    </source>
</reference>
<dbReference type="GO" id="GO:0006308">
    <property type="term" value="P:DNA catabolic process"/>
    <property type="evidence" value="ECO:0007669"/>
    <property type="project" value="UniProtKB-UniRule"/>
</dbReference>
<sequence>MTDAPAAIDPAIAAMSFEEALAELEKIVQRLESGSAPLEESISIYERGAALKAHCEARLEQARLRVEKVVLSQGAAVGAEPADFS</sequence>
<evidence type="ECO:0000256" key="6">
    <source>
        <dbReference type="HAMAP-Rule" id="MF_00337"/>
    </source>
</evidence>
<dbReference type="PANTHER" id="PTHR34137">
    <property type="entry name" value="EXODEOXYRIBONUCLEASE 7 SMALL SUBUNIT"/>
    <property type="match status" value="1"/>
</dbReference>
<comment type="subunit">
    <text evidence="6">Heterooligomer composed of large and small subunits.</text>
</comment>
<dbReference type="Proteomes" id="UP000228945">
    <property type="component" value="Chromosome"/>
</dbReference>
<evidence type="ECO:0000313" key="8">
    <source>
        <dbReference type="Proteomes" id="UP000228945"/>
    </source>
</evidence>
<comment type="similarity">
    <text evidence="1 6">Belongs to the XseB family.</text>
</comment>
<dbReference type="RefSeq" id="WP_099622966.1">
    <property type="nucleotide sequence ID" value="NZ_CP024201.1"/>
</dbReference>
<dbReference type="GO" id="GO:0009318">
    <property type="term" value="C:exodeoxyribonuclease VII complex"/>
    <property type="evidence" value="ECO:0007669"/>
    <property type="project" value="UniProtKB-UniRule"/>
</dbReference>
<dbReference type="Gene3D" id="1.10.287.1040">
    <property type="entry name" value="Exonuclease VII, small subunit"/>
    <property type="match status" value="1"/>
</dbReference>
<dbReference type="NCBIfam" id="TIGR01280">
    <property type="entry name" value="xseB"/>
    <property type="match status" value="1"/>
</dbReference>
<dbReference type="EC" id="3.1.11.6" evidence="6"/>
<dbReference type="GO" id="GO:0005829">
    <property type="term" value="C:cytosol"/>
    <property type="evidence" value="ECO:0007669"/>
    <property type="project" value="TreeGrafter"/>
</dbReference>
<dbReference type="NCBIfam" id="NF002139">
    <property type="entry name" value="PRK00977.1-3"/>
    <property type="match status" value="1"/>
</dbReference>
<dbReference type="HAMAP" id="MF_00337">
    <property type="entry name" value="Exonuc_7_S"/>
    <property type="match status" value="1"/>
</dbReference>
<dbReference type="KEGG" id="cmb:CSW64_15610"/>
<dbReference type="EMBL" id="CP024201">
    <property type="protein sequence ID" value="ATQ43717.1"/>
    <property type="molecule type" value="Genomic_DNA"/>
</dbReference>
<comment type="function">
    <text evidence="6">Bidirectionally degrades single-stranded DNA into large acid-insoluble oligonucleotides, which are then degraded further into small acid-soluble oligonucleotides.</text>
</comment>
<dbReference type="InterPro" id="IPR037004">
    <property type="entry name" value="Exonuc_VII_ssu_sf"/>
</dbReference>
<comment type="catalytic activity">
    <reaction evidence="6">
        <text>Exonucleolytic cleavage in either 5'- to 3'- or 3'- to 5'-direction to yield nucleoside 5'-phosphates.</text>
        <dbReference type="EC" id="3.1.11.6"/>
    </reaction>
</comment>
<dbReference type="PANTHER" id="PTHR34137:SF1">
    <property type="entry name" value="EXODEOXYRIBONUCLEASE 7 SMALL SUBUNIT"/>
    <property type="match status" value="1"/>
</dbReference>